<sequence length="356" mass="41539">MQQQAEDPQPLSEPNKDSKSEKLNVHLITDILHLIFKALVPKDLFSVILVNRTWCRNGISILWKAPFSHPRLNTSRAIRTYLLSITEPSQSYFKMFPYLPINSISKDLKELEVDLRIIKEPLFDYISYCSVFDYGGMVQATYGYCGRLRKCQRGKFASLIMCLLLEMFKTRGIQFKAMRVKYLQDSKEHLLWASSEYRFMFSEIVTLNLDGKCKKSEVLAAMIPICRKIKHLRFRVDDTYGAESIKNLIQLIHSQTNLATFVITGSIETNYQASLFSALCTQNSTITSLKFNYFRFTFMDWSFLEKLTRLQHLSIQNCIGFRYSLEKINDVLGMRRYSRSFVVTLEGFVWKLDLQE</sequence>
<organism evidence="1 2">
    <name type="scientific">Ambispora gerdemannii</name>
    <dbReference type="NCBI Taxonomy" id="144530"/>
    <lineage>
        <taxon>Eukaryota</taxon>
        <taxon>Fungi</taxon>
        <taxon>Fungi incertae sedis</taxon>
        <taxon>Mucoromycota</taxon>
        <taxon>Glomeromycotina</taxon>
        <taxon>Glomeromycetes</taxon>
        <taxon>Archaeosporales</taxon>
        <taxon>Ambisporaceae</taxon>
        <taxon>Ambispora</taxon>
    </lineage>
</organism>
<dbReference type="AlphaFoldDB" id="A0A9N8VVP5"/>
<dbReference type="InterPro" id="IPR032675">
    <property type="entry name" value="LRR_dom_sf"/>
</dbReference>
<dbReference type="Gene3D" id="3.80.10.10">
    <property type="entry name" value="Ribonuclease Inhibitor"/>
    <property type="match status" value="1"/>
</dbReference>
<comment type="caution">
    <text evidence="1">The sequence shown here is derived from an EMBL/GenBank/DDBJ whole genome shotgun (WGS) entry which is preliminary data.</text>
</comment>
<evidence type="ECO:0000313" key="2">
    <source>
        <dbReference type="Proteomes" id="UP000789831"/>
    </source>
</evidence>
<evidence type="ECO:0000313" key="1">
    <source>
        <dbReference type="EMBL" id="CAG8465956.1"/>
    </source>
</evidence>
<proteinExistence type="predicted"/>
<dbReference type="Proteomes" id="UP000789831">
    <property type="component" value="Unassembled WGS sequence"/>
</dbReference>
<accession>A0A9N8VVP5</accession>
<reference evidence="1" key="1">
    <citation type="submission" date="2021-06" db="EMBL/GenBank/DDBJ databases">
        <authorList>
            <person name="Kallberg Y."/>
            <person name="Tangrot J."/>
            <person name="Rosling A."/>
        </authorList>
    </citation>
    <scope>NUCLEOTIDE SEQUENCE</scope>
    <source>
        <strain evidence="1">MT106</strain>
    </source>
</reference>
<dbReference type="OrthoDB" id="2370376at2759"/>
<gene>
    <name evidence="1" type="ORF">AGERDE_LOCUS2492</name>
</gene>
<protein>
    <submittedName>
        <fullName evidence="1">1892_t:CDS:1</fullName>
    </submittedName>
</protein>
<name>A0A9N8VVP5_9GLOM</name>
<keyword evidence="2" id="KW-1185">Reference proteome</keyword>
<dbReference type="EMBL" id="CAJVPL010000209">
    <property type="protein sequence ID" value="CAG8465956.1"/>
    <property type="molecule type" value="Genomic_DNA"/>
</dbReference>
<dbReference type="SUPFAM" id="SSF52047">
    <property type="entry name" value="RNI-like"/>
    <property type="match status" value="1"/>
</dbReference>